<protein>
    <submittedName>
        <fullName evidence="1">Uncharacterized protein</fullName>
    </submittedName>
</protein>
<reference evidence="1" key="2">
    <citation type="journal article" date="2022" name="New Phytol.">
        <title>Evolutionary transition to the ectomycorrhizal habit in the genomes of a hyperdiverse lineage of mushroom-forming fungi.</title>
        <authorList>
            <person name="Looney B."/>
            <person name="Miyauchi S."/>
            <person name="Morin E."/>
            <person name="Drula E."/>
            <person name="Courty P.E."/>
            <person name="Kohler A."/>
            <person name="Kuo A."/>
            <person name="LaButti K."/>
            <person name="Pangilinan J."/>
            <person name="Lipzen A."/>
            <person name="Riley R."/>
            <person name="Andreopoulos W."/>
            <person name="He G."/>
            <person name="Johnson J."/>
            <person name="Nolan M."/>
            <person name="Tritt A."/>
            <person name="Barry K.W."/>
            <person name="Grigoriev I.V."/>
            <person name="Nagy L.G."/>
            <person name="Hibbett D."/>
            <person name="Henrissat B."/>
            <person name="Matheny P.B."/>
            <person name="Labbe J."/>
            <person name="Martin F.M."/>
        </authorList>
    </citation>
    <scope>NUCLEOTIDE SEQUENCE</scope>
    <source>
        <strain evidence="1">FP105234-sp</strain>
    </source>
</reference>
<dbReference type="EMBL" id="MU275850">
    <property type="protein sequence ID" value="KAI0051705.1"/>
    <property type="molecule type" value="Genomic_DNA"/>
</dbReference>
<sequence length="186" mass="20073">AAIPTNSSAAPNIRDLNVNTVLQNINLLNTYYSGAQQNAEALNTYSTRASSYRTDPDFNQQSADELSAFQTNVLGFQTVLAQLGADKGLANYDKSNDLETLLKNMVNLNKDVLSYTTALVYVIPVLGPILGPIVYEIKCLLDEILDATENLTDGLLNALEPMLRPLIGDYLKAACASGIEVVGICL</sequence>
<proteinExistence type="predicted"/>
<feature type="non-terminal residue" evidence="1">
    <location>
        <position position="1"/>
    </location>
</feature>
<organism evidence="1 2">
    <name type="scientific">Auriscalpium vulgare</name>
    <dbReference type="NCBI Taxonomy" id="40419"/>
    <lineage>
        <taxon>Eukaryota</taxon>
        <taxon>Fungi</taxon>
        <taxon>Dikarya</taxon>
        <taxon>Basidiomycota</taxon>
        <taxon>Agaricomycotina</taxon>
        <taxon>Agaricomycetes</taxon>
        <taxon>Russulales</taxon>
        <taxon>Auriscalpiaceae</taxon>
        <taxon>Auriscalpium</taxon>
    </lineage>
</organism>
<feature type="non-terminal residue" evidence="1">
    <location>
        <position position="186"/>
    </location>
</feature>
<comment type="caution">
    <text evidence="1">The sequence shown here is derived from an EMBL/GenBank/DDBJ whole genome shotgun (WGS) entry which is preliminary data.</text>
</comment>
<dbReference type="Proteomes" id="UP000814033">
    <property type="component" value="Unassembled WGS sequence"/>
</dbReference>
<gene>
    <name evidence="1" type="ORF">FA95DRAFT_1459126</name>
</gene>
<keyword evidence="2" id="KW-1185">Reference proteome</keyword>
<evidence type="ECO:0000313" key="2">
    <source>
        <dbReference type="Proteomes" id="UP000814033"/>
    </source>
</evidence>
<accession>A0ACB8S715</accession>
<reference evidence="1" key="1">
    <citation type="submission" date="2021-02" db="EMBL/GenBank/DDBJ databases">
        <authorList>
            <consortium name="DOE Joint Genome Institute"/>
            <person name="Ahrendt S."/>
            <person name="Looney B.P."/>
            <person name="Miyauchi S."/>
            <person name="Morin E."/>
            <person name="Drula E."/>
            <person name="Courty P.E."/>
            <person name="Chicoki N."/>
            <person name="Fauchery L."/>
            <person name="Kohler A."/>
            <person name="Kuo A."/>
            <person name="Labutti K."/>
            <person name="Pangilinan J."/>
            <person name="Lipzen A."/>
            <person name="Riley R."/>
            <person name="Andreopoulos W."/>
            <person name="He G."/>
            <person name="Johnson J."/>
            <person name="Barry K.W."/>
            <person name="Grigoriev I.V."/>
            <person name="Nagy L."/>
            <person name="Hibbett D."/>
            <person name="Henrissat B."/>
            <person name="Matheny P.B."/>
            <person name="Labbe J."/>
            <person name="Martin F."/>
        </authorList>
    </citation>
    <scope>NUCLEOTIDE SEQUENCE</scope>
    <source>
        <strain evidence="1">FP105234-sp</strain>
    </source>
</reference>
<evidence type="ECO:0000313" key="1">
    <source>
        <dbReference type="EMBL" id="KAI0051705.1"/>
    </source>
</evidence>
<name>A0ACB8S715_9AGAM</name>